<sequence>MYPSTPSSNTWLCCTTSITPTKSNDPVVGCGGIAVDFLAVVNAYPNPHDKITTTNFKVVQGGGNVGNSLTCVARLGLNPRVISKVANDSQGMAILDELQADGVDTSFLVVSEEGTSPFTYIIVDNQTKTRTGIHTPGYPPMIPDDLSESSLLSALHGARIVYFDGRLYETALVVAQEAVRKNIPILIDAEGPREGLDDLLKLADYVVCSAKFPQASAVFFKVLRKKKVYNITVLTSTLLSCAKILN</sequence>
<dbReference type="PANTHER" id="PTHR42774">
    <property type="entry name" value="PHOSPHOTRANSFERASE SYSTEM TRANSPORT PROTEIN"/>
    <property type="match status" value="1"/>
</dbReference>
<dbReference type="InterPro" id="IPR011611">
    <property type="entry name" value="PfkB_dom"/>
</dbReference>
<dbReference type="SUPFAM" id="SSF53613">
    <property type="entry name" value="Ribokinase-like"/>
    <property type="match status" value="1"/>
</dbReference>
<gene>
    <name evidence="2" type="ORF">Lalb_Chr02g0152861</name>
</gene>
<reference evidence="3" key="1">
    <citation type="journal article" date="2020" name="Nat. Commun.">
        <title>Genome sequence of the cluster root forming white lupin.</title>
        <authorList>
            <person name="Hufnagel B."/>
            <person name="Marques A."/>
            <person name="Soriano A."/>
            <person name="Marques L."/>
            <person name="Divol F."/>
            <person name="Doumas P."/>
            <person name="Sallet E."/>
            <person name="Mancinotti D."/>
            <person name="Carrere S."/>
            <person name="Marande W."/>
            <person name="Arribat S."/>
            <person name="Keller J."/>
            <person name="Huneau C."/>
            <person name="Blein T."/>
            <person name="Aime D."/>
            <person name="Laguerre M."/>
            <person name="Taylor J."/>
            <person name="Schubert V."/>
            <person name="Nelson M."/>
            <person name="Geu-Flores F."/>
            <person name="Crespi M."/>
            <person name="Gallardo-Guerrero K."/>
            <person name="Delaux P.-M."/>
            <person name="Salse J."/>
            <person name="Berges H."/>
            <person name="Guyot R."/>
            <person name="Gouzy J."/>
            <person name="Peret B."/>
        </authorList>
    </citation>
    <scope>NUCLEOTIDE SEQUENCE [LARGE SCALE GENOMIC DNA]</scope>
    <source>
        <strain evidence="3">cv. Amiga</strain>
    </source>
</reference>
<keyword evidence="2" id="KW-0418">Kinase</keyword>
<proteinExistence type="predicted"/>
<dbReference type="Proteomes" id="UP000447434">
    <property type="component" value="Chromosome 2"/>
</dbReference>
<dbReference type="PANTHER" id="PTHR42774:SF3">
    <property type="entry name" value="KETOHEXOKINASE"/>
    <property type="match status" value="1"/>
</dbReference>
<keyword evidence="3" id="KW-1185">Reference proteome</keyword>
<dbReference type="InterPro" id="IPR052562">
    <property type="entry name" value="Ketohexokinase-related"/>
</dbReference>
<dbReference type="EMBL" id="WOCE01000002">
    <property type="protein sequence ID" value="KAE9619413.1"/>
    <property type="molecule type" value="Genomic_DNA"/>
</dbReference>
<protein>
    <submittedName>
        <fullName evidence="2">Putative ketohexokinase</fullName>
    </submittedName>
</protein>
<organism evidence="2 3">
    <name type="scientific">Lupinus albus</name>
    <name type="common">White lupine</name>
    <name type="synonym">Lupinus termis</name>
    <dbReference type="NCBI Taxonomy" id="3870"/>
    <lineage>
        <taxon>Eukaryota</taxon>
        <taxon>Viridiplantae</taxon>
        <taxon>Streptophyta</taxon>
        <taxon>Embryophyta</taxon>
        <taxon>Tracheophyta</taxon>
        <taxon>Spermatophyta</taxon>
        <taxon>Magnoliopsida</taxon>
        <taxon>eudicotyledons</taxon>
        <taxon>Gunneridae</taxon>
        <taxon>Pentapetalae</taxon>
        <taxon>rosids</taxon>
        <taxon>fabids</taxon>
        <taxon>Fabales</taxon>
        <taxon>Fabaceae</taxon>
        <taxon>Papilionoideae</taxon>
        <taxon>50 kb inversion clade</taxon>
        <taxon>genistoids sensu lato</taxon>
        <taxon>core genistoids</taxon>
        <taxon>Genisteae</taxon>
        <taxon>Lupinus</taxon>
    </lineage>
</organism>
<evidence type="ECO:0000259" key="1">
    <source>
        <dbReference type="Pfam" id="PF00294"/>
    </source>
</evidence>
<dbReference type="Gene3D" id="3.40.1190.20">
    <property type="match status" value="1"/>
</dbReference>
<feature type="domain" description="Carbohydrate kinase PfkB" evidence="1">
    <location>
        <begin position="59"/>
        <end position="209"/>
    </location>
</feature>
<evidence type="ECO:0000313" key="3">
    <source>
        <dbReference type="Proteomes" id="UP000447434"/>
    </source>
</evidence>
<dbReference type="InterPro" id="IPR029056">
    <property type="entry name" value="Ribokinase-like"/>
</dbReference>
<keyword evidence="2" id="KW-0808">Transferase</keyword>
<name>A0A6A4R118_LUPAL</name>
<evidence type="ECO:0000313" key="2">
    <source>
        <dbReference type="EMBL" id="KAE9619413.1"/>
    </source>
</evidence>
<dbReference type="OrthoDB" id="204058at2759"/>
<accession>A0A6A4R118</accession>
<comment type="caution">
    <text evidence="2">The sequence shown here is derived from an EMBL/GenBank/DDBJ whole genome shotgun (WGS) entry which is preliminary data.</text>
</comment>
<dbReference type="AlphaFoldDB" id="A0A6A4R118"/>
<dbReference type="GO" id="GO:0016301">
    <property type="term" value="F:kinase activity"/>
    <property type="evidence" value="ECO:0007669"/>
    <property type="project" value="UniProtKB-KW"/>
</dbReference>
<dbReference type="Pfam" id="PF00294">
    <property type="entry name" value="PfkB"/>
    <property type="match status" value="1"/>
</dbReference>